<dbReference type="FunFam" id="1.25.40.10:FF:000073">
    <property type="entry name" value="Pentatricopeptide repeat-containing protein chloroplastic"/>
    <property type="match status" value="1"/>
</dbReference>
<dbReference type="AlphaFoldDB" id="A0A5J5BLR4"/>
<dbReference type="PANTHER" id="PTHR47926">
    <property type="entry name" value="PENTATRICOPEPTIDE REPEAT-CONTAINING PROTEIN"/>
    <property type="match status" value="1"/>
</dbReference>
<dbReference type="FunFam" id="1.25.40.10:FF:001093">
    <property type="entry name" value="Pentatricopeptide repeat-containing protein At2g34400"/>
    <property type="match status" value="1"/>
</dbReference>
<feature type="repeat" description="PPR" evidence="3">
    <location>
        <begin position="330"/>
        <end position="364"/>
    </location>
</feature>
<dbReference type="FunFam" id="1.25.40.10:FF:000227">
    <property type="entry name" value="Pentatricopeptide repeat-containing protein At3g13880"/>
    <property type="match status" value="1"/>
</dbReference>
<feature type="repeat" description="PPR" evidence="3">
    <location>
        <begin position="634"/>
        <end position="668"/>
    </location>
</feature>
<dbReference type="Pfam" id="PF20431">
    <property type="entry name" value="E_motif"/>
    <property type="match status" value="1"/>
</dbReference>
<proteinExistence type="inferred from homology"/>
<evidence type="ECO:0000256" key="3">
    <source>
        <dbReference type="PROSITE-ProRule" id="PRU00708"/>
    </source>
</evidence>
<feature type="repeat" description="PPR" evidence="3">
    <location>
        <begin position="129"/>
        <end position="163"/>
    </location>
</feature>
<dbReference type="InterPro" id="IPR046960">
    <property type="entry name" value="PPR_At4g14850-like_plant"/>
</dbReference>
<keyword evidence="5" id="KW-1185">Reference proteome</keyword>
<dbReference type="GO" id="GO:0003723">
    <property type="term" value="F:RNA binding"/>
    <property type="evidence" value="ECO:0007669"/>
    <property type="project" value="InterPro"/>
</dbReference>
<dbReference type="PANTHER" id="PTHR47926:SF471">
    <property type="entry name" value="DYW DOMAIN-CONTAINING PROTEIN"/>
    <property type="match status" value="1"/>
</dbReference>
<dbReference type="Proteomes" id="UP000325577">
    <property type="component" value="Linkage Group LG11"/>
</dbReference>
<sequence>MKIERILTRIYDPRSPNDPRRDPDVNNIVSSSVDICCFEISPKGIEMLWRTVPKISNRILLCLSEDICSQVLSFCNSKSIKEGVCIHSPIIKLGLQDELFLNNNLLSLYAKCFGLEHARHFFDEMLYKDVVSWAGMLSAYVRQGNHEEALELFDFMKTYGQYPNEFTLSSVLRSCSALKEFNQGTQIQAYMIKTGFESSPVLGSSLINLYSKCNCFEEAYKIFTCVNNRDIVTWTTMMSSFVQAQNWSQALLFFSDMIKAGVPPNEYTFVKLIEASISLGSACGKLIHAQLIRWGVELNLVLKTALVGMYSKCGRMEDALKVSNQTSEFDVFLWTTIINGFNQNLKFRDAIAAFREMMISGVVANNYTYSTILNACSSILALELGKQIHSQVIMAGLENDASVGNALVDVYMKSPHMIEDALRAFKGITSPNVISWTSLIAGLAAHGLEQDSFQAFYQMQLVGEQPNSFTLSSILGACGNINSLTQTRKLHGYIIKTKANDDIVVGNALVDVYGRLGMVDDAWGVISMMNRRDAITYTCLATRINQMGYHEMALNVITHMHDDSVKIDEFSLAGFLSASAGLGAMELGKQLQCFSVKSGLGSWISVSNSLVDLYGKCGCIQDARRAFKEISEPDVVSWNGLMHGFASNGHISSSLSAFEDMRLAGVKPDPITFLLVLFACSHGGLIDLGLEYFKSMTETHGVTPQLDHYVCLVDLLGRAGRLEEANGVIETMPFQPDALIYKTLLGACKLHGNIPLGEDMARRGLELDPSDTAFYVLLANMYDDCGRSDLGGQTRRMMRESGLKKNPGQSWMEIKNTVHLFTAGDITHPLVDEVLKEEISSSI</sequence>
<dbReference type="NCBIfam" id="TIGR00756">
    <property type="entry name" value="PPR"/>
    <property type="match status" value="4"/>
</dbReference>
<protein>
    <recommendedName>
        <fullName evidence="6">Pentacotripeptide-repeat region of PRORP domain-containing protein</fullName>
    </recommendedName>
</protein>
<dbReference type="InterPro" id="IPR046848">
    <property type="entry name" value="E_motif"/>
</dbReference>
<dbReference type="PROSITE" id="PS51375">
    <property type="entry name" value="PPR"/>
    <property type="match status" value="5"/>
</dbReference>
<gene>
    <name evidence="4" type="ORF">F0562_021780</name>
</gene>
<dbReference type="EMBL" id="CM018034">
    <property type="protein sequence ID" value="KAA8544043.1"/>
    <property type="molecule type" value="Genomic_DNA"/>
</dbReference>
<organism evidence="4 5">
    <name type="scientific">Nyssa sinensis</name>
    <dbReference type="NCBI Taxonomy" id="561372"/>
    <lineage>
        <taxon>Eukaryota</taxon>
        <taxon>Viridiplantae</taxon>
        <taxon>Streptophyta</taxon>
        <taxon>Embryophyta</taxon>
        <taxon>Tracheophyta</taxon>
        <taxon>Spermatophyta</taxon>
        <taxon>Magnoliopsida</taxon>
        <taxon>eudicotyledons</taxon>
        <taxon>Gunneridae</taxon>
        <taxon>Pentapetalae</taxon>
        <taxon>asterids</taxon>
        <taxon>Cornales</taxon>
        <taxon>Nyssaceae</taxon>
        <taxon>Nyssa</taxon>
    </lineage>
</organism>
<dbReference type="Pfam" id="PF01535">
    <property type="entry name" value="PPR"/>
    <property type="match status" value="5"/>
</dbReference>
<dbReference type="InterPro" id="IPR011990">
    <property type="entry name" value="TPR-like_helical_dom_sf"/>
</dbReference>
<dbReference type="GO" id="GO:0009451">
    <property type="term" value="P:RNA modification"/>
    <property type="evidence" value="ECO:0007669"/>
    <property type="project" value="InterPro"/>
</dbReference>
<comment type="similarity">
    <text evidence="1">Belongs to the PPR family. PCMP-H subfamily.</text>
</comment>
<reference evidence="4 5" key="1">
    <citation type="submission" date="2019-09" db="EMBL/GenBank/DDBJ databases">
        <title>A chromosome-level genome assembly of the Chinese tupelo Nyssa sinensis.</title>
        <authorList>
            <person name="Yang X."/>
            <person name="Kang M."/>
            <person name="Yang Y."/>
            <person name="Xiong H."/>
            <person name="Wang M."/>
            <person name="Zhang Z."/>
            <person name="Wang Z."/>
            <person name="Wu H."/>
            <person name="Ma T."/>
            <person name="Liu J."/>
            <person name="Xi Z."/>
        </authorList>
    </citation>
    <scope>NUCLEOTIDE SEQUENCE [LARGE SCALE GENOMIC DNA]</scope>
    <source>
        <strain evidence="4">J267</strain>
        <tissue evidence="4">Leaf</tissue>
    </source>
</reference>
<feature type="repeat" description="PPR" evidence="3">
    <location>
        <begin position="432"/>
        <end position="466"/>
    </location>
</feature>
<dbReference type="Pfam" id="PF13041">
    <property type="entry name" value="PPR_2"/>
    <property type="match status" value="4"/>
</dbReference>
<dbReference type="InterPro" id="IPR002885">
    <property type="entry name" value="PPR_rpt"/>
</dbReference>
<dbReference type="FunFam" id="1.25.40.10:FF:001224">
    <property type="entry name" value="Pentatricopeptide repeat-containing protein chloroplastic"/>
    <property type="match status" value="1"/>
</dbReference>
<accession>A0A5J5BLR4</accession>
<evidence type="ECO:0000256" key="1">
    <source>
        <dbReference type="ARBA" id="ARBA00006643"/>
    </source>
</evidence>
<dbReference type="Pfam" id="PF13812">
    <property type="entry name" value="PPR_3"/>
    <property type="match status" value="1"/>
</dbReference>
<dbReference type="OrthoDB" id="1848122at2759"/>
<name>A0A5J5BLR4_9ASTE</name>
<dbReference type="Gene3D" id="1.25.40.10">
    <property type="entry name" value="Tetratricopeptide repeat domain"/>
    <property type="match status" value="6"/>
</dbReference>
<evidence type="ECO:0000313" key="4">
    <source>
        <dbReference type="EMBL" id="KAA8544043.1"/>
    </source>
</evidence>
<dbReference type="FunFam" id="1.25.40.10:FF:000381">
    <property type="entry name" value="Pentatricopeptide repeat-containing protein"/>
    <property type="match status" value="2"/>
</dbReference>
<keyword evidence="2" id="KW-0677">Repeat</keyword>
<evidence type="ECO:0000256" key="2">
    <source>
        <dbReference type="ARBA" id="ARBA00022737"/>
    </source>
</evidence>
<feature type="repeat" description="PPR" evidence="3">
    <location>
        <begin position="230"/>
        <end position="264"/>
    </location>
</feature>
<evidence type="ECO:0008006" key="6">
    <source>
        <dbReference type="Google" id="ProtNLM"/>
    </source>
</evidence>
<evidence type="ECO:0000313" key="5">
    <source>
        <dbReference type="Proteomes" id="UP000325577"/>
    </source>
</evidence>